<dbReference type="InterPro" id="IPR014721">
    <property type="entry name" value="Ribsml_uS5_D2-typ_fold_subgr"/>
</dbReference>
<feature type="domain" description="Fibronectin type-III" evidence="37">
    <location>
        <begin position="3598"/>
        <end position="3675"/>
    </location>
</feature>
<evidence type="ECO:0000256" key="29">
    <source>
        <dbReference type="ARBA" id="ARBA00052324"/>
    </source>
</evidence>
<feature type="domain" description="Tyrosine-protein phosphatase" evidence="38">
    <location>
        <begin position="5294"/>
        <end position="5553"/>
    </location>
</feature>
<feature type="domain" description="Fibronectin type-III" evidence="37">
    <location>
        <begin position="4934"/>
        <end position="5024"/>
    </location>
</feature>
<dbReference type="Gene3D" id="2.60.40.10">
    <property type="entry name" value="Immunoglobulins"/>
    <property type="match status" value="20"/>
</dbReference>
<feature type="transmembrane region" description="Helical" evidence="36">
    <location>
        <begin position="5198"/>
        <end position="5220"/>
    </location>
</feature>
<feature type="domain" description="Fibronectin type-III" evidence="37">
    <location>
        <begin position="3955"/>
        <end position="4033"/>
    </location>
</feature>
<keyword evidence="18" id="KW-1015">Disulfide bond</keyword>
<feature type="region of interest" description="Disordered" evidence="35">
    <location>
        <begin position="1328"/>
        <end position="1348"/>
    </location>
</feature>
<feature type="domain" description="Fibronectin type-III" evidence="37">
    <location>
        <begin position="2817"/>
        <end position="2899"/>
    </location>
</feature>
<keyword evidence="11" id="KW-0677">Repeat</keyword>
<dbReference type="SUPFAM" id="SSF110221">
    <property type="entry name" value="AbfB domain"/>
    <property type="match status" value="1"/>
</dbReference>
<dbReference type="GO" id="GO:0034485">
    <property type="term" value="F:phosphatidylinositol-3,4,5-trisphosphate 5-phosphatase activity"/>
    <property type="evidence" value="ECO:0007669"/>
    <property type="project" value="UniProtKB-EC"/>
</dbReference>
<dbReference type="GO" id="GO:0004725">
    <property type="term" value="F:protein tyrosine phosphatase activity"/>
    <property type="evidence" value="ECO:0007669"/>
    <property type="project" value="InterPro"/>
</dbReference>
<feature type="domain" description="VWF/SSPO/Zonadhesin-like cysteine-rich" evidence="41">
    <location>
        <begin position="722"/>
        <end position="796"/>
    </location>
</feature>
<dbReference type="InterPro" id="IPR020574">
    <property type="entry name" value="Ribosomal_uS9_CS"/>
</dbReference>
<feature type="domain" description="VWFD" evidence="39">
    <location>
        <begin position="169"/>
        <end position="318"/>
    </location>
</feature>
<dbReference type="InterPro" id="IPR058755">
    <property type="entry name" value="Fn1-VW_OTOGL"/>
</dbReference>
<feature type="compositionally biased region" description="Low complexity" evidence="35">
    <location>
        <begin position="1221"/>
        <end position="1234"/>
    </location>
</feature>
<dbReference type="SUPFAM" id="SSF49265">
    <property type="entry name" value="Fibronectin type III"/>
    <property type="match status" value="13"/>
</dbReference>
<feature type="domain" description="VWF/SSPO/Zonadhesin-like cysteine-rich" evidence="41">
    <location>
        <begin position="522"/>
        <end position="593"/>
    </location>
</feature>
<keyword evidence="19" id="KW-0675">Receptor</keyword>
<dbReference type="InterPro" id="IPR050713">
    <property type="entry name" value="RTP_Phos/Ushers"/>
</dbReference>
<dbReference type="InterPro" id="IPR000754">
    <property type="entry name" value="Ribosomal_uS9"/>
</dbReference>
<feature type="domain" description="Fibronectin type-III" evidence="37">
    <location>
        <begin position="4631"/>
        <end position="4707"/>
    </location>
</feature>
<keyword evidence="43" id="KW-1185">Reference proteome</keyword>
<feature type="domain" description="Fibronectin type-III" evidence="37">
    <location>
        <begin position="4831"/>
        <end position="4915"/>
    </location>
</feature>
<evidence type="ECO:0000256" key="31">
    <source>
        <dbReference type="ARBA" id="ARBA00063599"/>
    </source>
</evidence>
<gene>
    <name evidence="42" type="ORF">PODLI_1B023663</name>
</gene>
<dbReference type="InterPro" id="IPR036084">
    <property type="entry name" value="Ser_inhib-like_sf"/>
</dbReference>
<feature type="domain" description="Fibronectin type-III" evidence="37">
    <location>
        <begin position="3353"/>
        <end position="3437"/>
    </location>
</feature>
<dbReference type="Gene3D" id="3.30.230.10">
    <property type="match status" value="1"/>
</dbReference>
<dbReference type="InterPro" id="IPR029021">
    <property type="entry name" value="Prot-tyrosine_phosphatase-like"/>
</dbReference>
<feature type="domain" description="VWFD" evidence="39">
    <location>
        <begin position="1924"/>
        <end position="2098"/>
    </location>
</feature>
<feature type="domain" description="Fibronectin type-III" evidence="37">
    <location>
        <begin position="3689"/>
        <end position="3845"/>
    </location>
</feature>
<dbReference type="SUPFAM" id="SSF52799">
    <property type="entry name" value="(Phosphotyrosine protein) phosphatases II"/>
    <property type="match status" value="1"/>
</dbReference>
<dbReference type="GO" id="GO:0046556">
    <property type="term" value="F:alpha-L-arabinofuranosidase activity"/>
    <property type="evidence" value="ECO:0007669"/>
    <property type="project" value="InterPro"/>
</dbReference>
<feature type="domain" description="Fibronectin type-III" evidence="37">
    <location>
        <begin position="4239"/>
        <end position="4327"/>
    </location>
</feature>
<comment type="subcellular location">
    <subcellularLocation>
        <location evidence="1">Apical cell membrane</location>
        <topology evidence="1">Single-pass type I membrane protein</topology>
    </subcellularLocation>
    <subcellularLocation>
        <location evidence="30">Basal cell membrane</location>
        <topology evidence="30">Single-pass type I membrane protein</topology>
    </subcellularLocation>
    <subcellularLocation>
        <location evidence="2">Cell projection</location>
        <location evidence="2">Stereocilium</location>
    </subcellularLocation>
</comment>
<feature type="domain" description="Fibronectin type-III" evidence="37">
    <location>
        <begin position="3175"/>
        <end position="3251"/>
    </location>
</feature>
<evidence type="ECO:0000256" key="7">
    <source>
        <dbReference type="ARBA" id="ARBA00013015"/>
    </source>
</evidence>
<dbReference type="InterPro" id="IPR001846">
    <property type="entry name" value="VWF_type-D"/>
</dbReference>
<dbReference type="SUPFAM" id="SSF57567">
    <property type="entry name" value="Serine protease inhibitors"/>
    <property type="match status" value="1"/>
</dbReference>
<evidence type="ECO:0000256" key="8">
    <source>
        <dbReference type="ARBA" id="ARBA00022475"/>
    </source>
</evidence>
<evidence type="ECO:0000256" key="16">
    <source>
        <dbReference type="ARBA" id="ARBA00023098"/>
    </source>
</evidence>
<dbReference type="FunFam" id="2.60.40.10:FF:001474">
    <property type="entry name" value="Protein tyrosine phosphatase, receptor type Q"/>
    <property type="match status" value="1"/>
</dbReference>
<dbReference type="Pfam" id="PF00380">
    <property type="entry name" value="Ribosomal_S9"/>
    <property type="match status" value="1"/>
</dbReference>
<keyword evidence="13" id="KW-0904">Protein phosphatase</keyword>
<keyword evidence="12" id="KW-0378">Hydrolase</keyword>
<feature type="domain" description="Fibronectin type-III" evidence="37">
    <location>
        <begin position="3262"/>
        <end position="3340"/>
    </location>
</feature>
<dbReference type="Pfam" id="PF00102">
    <property type="entry name" value="Y_phosphatase"/>
    <property type="match status" value="1"/>
</dbReference>
<dbReference type="GO" id="GO:0022626">
    <property type="term" value="C:cytosolic ribosome"/>
    <property type="evidence" value="ECO:0007669"/>
    <property type="project" value="UniProtKB-ARBA"/>
</dbReference>
<organism evidence="42 43">
    <name type="scientific">Podarcis lilfordi</name>
    <name type="common">Lilford's wall lizard</name>
    <dbReference type="NCBI Taxonomy" id="74358"/>
    <lineage>
        <taxon>Eukaryota</taxon>
        <taxon>Metazoa</taxon>
        <taxon>Chordata</taxon>
        <taxon>Craniata</taxon>
        <taxon>Vertebrata</taxon>
        <taxon>Euteleostomi</taxon>
        <taxon>Lepidosauria</taxon>
        <taxon>Squamata</taxon>
        <taxon>Bifurcata</taxon>
        <taxon>Unidentata</taxon>
        <taxon>Episquamata</taxon>
        <taxon>Laterata</taxon>
        <taxon>Lacertibaenia</taxon>
        <taxon>Lacertidae</taxon>
        <taxon>Podarcis</taxon>
    </lineage>
</organism>
<evidence type="ECO:0000256" key="13">
    <source>
        <dbReference type="ARBA" id="ARBA00022912"/>
    </source>
</evidence>
<protein>
    <recommendedName>
        <fullName evidence="32">Phosphatidylinositol phosphatase PTPRQ</fullName>
        <ecNumber evidence="7">3.1.3.67</ecNumber>
        <ecNumber evidence="6">3.1.3.86</ecNumber>
        <ecNumber evidence="5">3.1.3.95</ecNumber>
    </recommendedName>
    <alternativeName>
        <fullName evidence="26">40S ribosomal protein S16</fullName>
    </alternativeName>
    <alternativeName>
        <fullName evidence="33">Receptor-type tyrosine-protein phosphatase Q</fullName>
    </alternativeName>
    <alternativeName>
        <fullName evidence="25">Small ribosomal subunit protein uS9</fullName>
    </alternativeName>
</protein>
<feature type="domain" description="Protein-tyrosine phosphatase catalytic" evidence="40">
    <location>
        <begin position="5449"/>
        <end position="5550"/>
    </location>
</feature>
<dbReference type="PANTHER" id="PTHR46957">
    <property type="entry name" value="CYTOKINE RECEPTOR"/>
    <property type="match status" value="1"/>
</dbReference>
<dbReference type="EC" id="3.1.3.95" evidence="5"/>
<keyword evidence="8" id="KW-1003">Cell membrane</keyword>
<feature type="domain" description="Fibronectin type-III" evidence="37">
    <location>
        <begin position="4049"/>
        <end position="4129"/>
    </location>
</feature>
<comment type="catalytic activity">
    <reaction evidence="28">
        <text>a 1,2-diacyl-sn-glycero-3-phospho-(1D-myo-inositol-3,5-bisphosphate) + H2O = a 1,2-diacyl-sn-glycero-3-phospho-(1D-myo-inositol-5-phosphate) + phosphate</text>
        <dbReference type="Rhea" id="RHEA:39019"/>
        <dbReference type="ChEBI" id="CHEBI:15377"/>
        <dbReference type="ChEBI" id="CHEBI:43474"/>
        <dbReference type="ChEBI" id="CHEBI:57795"/>
        <dbReference type="ChEBI" id="CHEBI:57923"/>
        <dbReference type="EC" id="3.1.3.95"/>
    </reaction>
    <physiologicalReaction direction="left-to-right" evidence="28">
        <dbReference type="Rhea" id="RHEA:39020"/>
    </physiologicalReaction>
</comment>
<dbReference type="FunFam" id="2.60.40.10:FF:000869">
    <property type="entry name" value="Protein tyrosine phosphatase, receptor type Q"/>
    <property type="match status" value="1"/>
</dbReference>
<dbReference type="FunFam" id="2.60.40.10:FF:002575">
    <property type="entry name" value="Protein tyrosine phosphatase, receptor type Q"/>
    <property type="match status" value="1"/>
</dbReference>
<dbReference type="InterPro" id="IPR058753">
    <property type="entry name" value="TIL_OTOGL_Mucin"/>
</dbReference>
<dbReference type="PROSITE" id="PS00360">
    <property type="entry name" value="RIBOSOMAL_S9"/>
    <property type="match status" value="1"/>
</dbReference>
<evidence type="ECO:0000256" key="15">
    <source>
        <dbReference type="ARBA" id="ARBA00022989"/>
    </source>
</evidence>
<evidence type="ECO:0000313" key="43">
    <source>
        <dbReference type="Proteomes" id="UP001178461"/>
    </source>
</evidence>
<dbReference type="PROSITE" id="PS00383">
    <property type="entry name" value="TYR_PHOSPHATASE_1"/>
    <property type="match status" value="1"/>
</dbReference>
<keyword evidence="15 36" id="KW-1133">Transmembrane helix</keyword>
<evidence type="ECO:0000256" key="20">
    <source>
        <dbReference type="ARBA" id="ARBA00023180"/>
    </source>
</evidence>
<accession>A0AA35PI78</accession>
<dbReference type="InterPro" id="IPR007934">
    <property type="entry name" value="AbfB_ABD"/>
</dbReference>
<dbReference type="Pfam" id="PF08742">
    <property type="entry name" value="C8"/>
    <property type="match status" value="4"/>
</dbReference>
<dbReference type="InterPro" id="IPR016130">
    <property type="entry name" value="Tyr_Pase_AS"/>
</dbReference>
<reference evidence="42" key="1">
    <citation type="submission" date="2022-12" db="EMBL/GenBank/DDBJ databases">
        <authorList>
            <person name="Alioto T."/>
            <person name="Alioto T."/>
            <person name="Gomez Garrido J."/>
        </authorList>
    </citation>
    <scope>NUCLEOTIDE SEQUENCE</scope>
</reference>
<comment type="similarity">
    <text evidence="4">Belongs to the protein-tyrosine phosphatase family. Receptor class 2A subfamily.</text>
</comment>
<dbReference type="FunFam" id="2.60.40.10:FF:001685">
    <property type="entry name" value="phosphatidylinositol phosphatase PTPRQ isoform X2"/>
    <property type="match status" value="1"/>
</dbReference>
<dbReference type="FunFam" id="3.30.230.10:FF:000184">
    <property type="entry name" value="40S ribosomal protein S16"/>
    <property type="match status" value="1"/>
</dbReference>
<evidence type="ECO:0000256" key="1">
    <source>
        <dbReference type="ARBA" id="ARBA00004247"/>
    </source>
</evidence>
<feature type="domain" description="Fibronectin type-III" evidence="37">
    <location>
        <begin position="4442"/>
        <end position="4519"/>
    </location>
</feature>
<feature type="domain" description="Fibronectin type-III" evidence="37">
    <location>
        <begin position="4722"/>
        <end position="4816"/>
    </location>
</feature>
<dbReference type="Gene3D" id="2.10.25.10">
    <property type="entry name" value="Laminin"/>
    <property type="match status" value="1"/>
</dbReference>
<evidence type="ECO:0000256" key="28">
    <source>
        <dbReference type="ARBA" id="ARBA00045090"/>
    </source>
</evidence>
<evidence type="ECO:0000256" key="22">
    <source>
        <dbReference type="ARBA" id="ARBA00023273"/>
    </source>
</evidence>
<dbReference type="Pfam" id="PF00041">
    <property type="entry name" value="fn3"/>
    <property type="match status" value="15"/>
</dbReference>
<feature type="domain" description="Fibronectin type-III" evidence="37">
    <location>
        <begin position="3452"/>
        <end position="3585"/>
    </location>
</feature>
<evidence type="ECO:0000256" key="33">
    <source>
        <dbReference type="ARBA" id="ARBA00082323"/>
    </source>
</evidence>
<dbReference type="EC" id="3.1.3.67" evidence="7"/>
<name>A0AA35PI78_9SAUR</name>
<feature type="compositionally biased region" description="Low complexity" evidence="35">
    <location>
        <begin position="1330"/>
        <end position="1344"/>
    </location>
</feature>
<evidence type="ECO:0000256" key="11">
    <source>
        <dbReference type="ARBA" id="ARBA00022737"/>
    </source>
</evidence>
<dbReference type="Pfam" id="PF05270">
    <property type="entry name" value="AbfB"/>
    <property type="match status" value="1"/>
</dbReference>
<dbReference type="FunFam" id="3.90.190.10:FF:000041">
    <property type="entry name" value="phosphatidylinositol phosphatase PTPRQ isoform X1"/>
    <property type="match status" value="1"/>
</dbReference>
<evidence type="ECO:0000256" key="26">
    <source>
        <dbReference type="ARBA" id="ARBA00043019"/>
    </source>
</evidence>
<dbReference type="FunFam" id="2.60.40.10:FF:000937">
    <property type="entry name" value="phosphatidylinositol phosphatase PTPRQ isoform X1"/>
    <property type="match status" value="1"/>
</dbReference>
<keyword evidence="9 36" id="KW-0812">Transmembrane</keyword>
<dbReference type="FunFam" id="2.60.40.10:FF:001266">
    <property type="entry name" value="Protein tyrosine phosphatase, receptor type Q"/>
    <property type="match status" value="1"/>
</dbReference>
<evidence type="ECO:0000256" key="12">
    <source>
        <dbReference type="ARBA" id="ARBA00022801"/>
    </source>
</evidence>
<dbReference type="InterPro" id="IPR036195">
    <property type="entry name" value="AbfB_ABD_sf"/>
</dbReference>
<evidence type="ECO:0000256" key="21">
    <source>
        <dbReference type="ARBA" id="ARBA00023264"/>
    </source>
</evidence>
<dbReference type="SMART" id="SM00216">
    <property type="entry name" value="VWD"/>
    <property type="match status" value="3"/>
</dbReference>
<evidence type="ECO:0000256" key="6">
    <source>
        <dbReference type="ARBA" id="ARBA00012981"/>
    </source>
</evidence>
<evidence type="ECO:0000259" key="37">
    <source>
        <dbReference type="SMART" id="SM00060"/>
    </source>
</evidence>
<dbReference type="Gene3D" id="2.80.10.50">
    <property type="match status" value="1"/>
</dbReference>
<comment type="catalytic activity">
    <reaction evidence="29">
        <text>a 1,2-diacyl-sn-glycero-3-phospho-(1D-myo-inositol-3,5-bisphosphate) + H2O = a 1,2-diacyl-sn-glycero-3-phospho-(1D-myo-inositol-3-phosphate) + phosphate</text>
        <dbReference type="Rhea" id="RHEA:32955"/>
        <dbReference type="ChEBI" id="CHEBI:15377"/>
        <dbReference type="ChEBI" id="CHEBI:43474"/>
        <dbReference type="ChEBI" id="CHEBI:57923"/>
        <dbReference type="ChEBI" id="CHEBI:58088"/>
    </reaction>
    <physiologicalReaction direction="left-to-right" evidence="29">
        <dbReference type="Rhea" id="RHEA:32956"/>
    </physiologicalReaction>
</comment>
<evidence type="ECO:0000256" key="24">
    <source>
        <dbReference type="ARBA" id="ARBA00023377"/>
    </source>
</evidence>
<evidence type="ECO:0000256" key="19">
    <source>
        <dbReference type="ARBA" id="ARBA00023170"/>
    </source>
</evidence>
<comment type="catalytic activity">
    <reaction evidence="27">
        <text>a 1,2-diacyl-sn-glycero-3-phospho-(1D-myo-inositol-3,4,5-trisphosphate) + H2O = a 1,2-diacyl-sn-glycero-3-phospho-(1D-myo-inositol-4,5-bisphosphate) + phosphate</text>
        <dbReference type="Rhea" id="RHEA:25017"/>
        <dbReference type="ChEBI" id="CHEBI:15377"/>
        <dbReference type="ChEBI" id="CHEBI:43474"/>
        <dbReference type="ChEBI" id="CHEBI:57836"/>
        <dbReference type="ChEBI" id="CHEBI:58456"/>
        <dbReference type="EC" id="3.1.3.67"/>
    </reaction>
    <physiologicalReaction direction="left-to-right" evidence="27">
        <dbReference type="Rhea" id="RHEA:25018"/>
    </physiologicalReaction>
</comment>
<dbReference type="GO" id="GO:1990904">
    <property type="term" value="C:ribonucleoprotein complex"/>
    <property type="evidence" value="ECO:0007669"/>
    <property type="project" value="UniProtKB-KW"/>
</dbReference>
<evidence type="ECO:0000256" key="35">
    <source>
        <dbReference type="SAM" id="MobiDB-lite"/>
    </source>
</evidence>
<evidence type="ECO:0000256" key="32">
    <source>
        <dbReference type="ARBA" id="ARBA00071873"/>
    </source>
</evidence>
<evidence type="ECO:0000259" key="40">
    <source>
        <dbReference type="SMART" id="SM00404"/>
    </source>
</evidence>
<dbReference type="GO" id="GO:0043235">
    <property type="term" value="C:receptor complex"/>
    <property type="evidence" value="ECO:0007669"/>
    <property type="project" value="TreeGrafter"/>
</dbReference>
<dbReference type="GO" id="GO:0006629">
    <property type="term" value="P:lipid metabolic process"/>
    <property type="evidence" value="ECO:0007669"/>
    <property type="project" value="UniProtKB-KW"/>
</dbReference>
<dbReference type="GO" id="GO:0016314">
    <property type="term" value="F:phosphatidylinositol-3,4,5-trisphosphate 3-phosphatase activity"/>
    <property type="evidence" value="ECO:0007669"/>
    <property type="project" value="UniProtKB-EC"/>
</dbReference>
<evidence type="ECO:0000256" key="17">
    <source>
        <dbReference type="ARBA" id="ARBA00023136"/>
    </source>
</evidence>
<evidence type="ECO:0000256" key="36">
    <source>
        <dbReference type="SAM" id="Phobius"/>
    </source>
</evidence>
<dbReference type="FunFam" id="2.60.40.10:FF:000478">
    <property type="entry name" value="Protein tyrosine phosphatase, receptor type Q"/>
    <property type="match status" value="3"/>
</dbReference>
<dbReference type="GO" id="GO:0046373">
    <property type="term" value="P:L-arabinose metabolic process"/>
    <property type="evidence" value="ECO:0007669"/>
    <property type="project" value="InterPro"/>
</dbReference>
<dbReference type="Pfam" id="PF00094">
    <property type="entry name" value="VWD"/>
    <property type="match status" value="4"/>
</dbReference>
<dbReference type="GO" id="GO:0032420">
    <property type="term" value="C:stereocilium"/>
    <property type="evidence" value="ECO:0007669"/>
    <property type="project" value="UniProtKB-SubCell"/>
</dbReference>
<dbReference type="Pfam" id="PF25962">
    <property type="entry name" value="TIL_OTOGL_Mucin"/>
    <property type="match status" value="1"/>
</dbReference>
<dbReference type="GO" id="GO:0052629">
    <property type="term" value="F:phosphatidylinositol-3,5-bisphosphate 3-phosphatase activity"/>
    <property type="evidence" value="ECO:0007669"/>
    <property type="project" value="UniProtKB-EC"/>
</dbReference>
<feature type="domain" description="VWF/SSPO/Zonadhesin-like cysteine-rich" evidence="41">
    <location>
        <begin position="365"/>
        <end position="432"/>
    </location>
</feature>
<feature type="domain" description="Fibronectin type-III" evidence="37">
    <location>
        <begin position="4343"/>
        <end position="4425"/>
    </location>
</feature>
<dbReference type="GO" id="GO:0003735">
    <property type="term" value="F:structural constituent of ribosome"/>
    <property type="evidence" value="ECO:0007669"/>
    <property type="project" value="InterPro"/>
</dbReference>
<evidence type="ECO:0000313" key="42">
    <source>
        <dbReference type="EMBL" id="CAI5785662.1"/>
    </source>
</evidence>
<keyword evidence="14 34" id="KW-0689">Ribosomal protein</keyword>
<sequence>MPAKGPLQSVQVFGRKKTATAVAHCKRGNGLIKVNGRPLEMIEPRTLQYKLLEPVLLLGKERFAGVDIRVRVKGGGHVAQIYAIRQSISKALVAYYQKYVDEASKKEIKDILIQYDRTLLVADPRRCESKKFGGPGARARYQKSYRSLCELSLLKRAPRNEFNAIRQKRDLLAAEVIALRNALMEPFAQRLEYVTVRLSRHRVNGARLINNSPGCVGSVYSCLRSISLFFANQEEIIILRHEVRKGRIRLRLPQTIGNVFIERLADYILVKTTFGFSLAWDGSSGIYIKLTEEHQGKTCGLCGNYNSNSSDDLVIQNSDYKEDIAKFANSWSVQTPADAACVAVASDFPSPCYIDTESYENIYFKCQILLQFPFLSCHQSIDPYPYISSCMNDLCREDDDETYCRAVTEYARSCSHAGYPVRDWRDDFPACTECSIVGDSHFTTFDGRHYTFLGICQYILVKGTGKDKFTITVQKTPCGQNLDHVCIQSITLVLEDDLNKQVTLNRGGEVQYSSSNQGLNLNVGYASQCDLLNQELFAPCHVYISPGLYYQRCRFDACKCGSSCLCSALAHYTYLCSKHGVTVDFRSHVSYCVYGDRHYYTFDGLEYDYVSDCQAYLVKGVDSSNLSIIIQNKKCFDNDIVCSKSVFISVGDAEIFFNDPLAIQGKLAGLCGNFDKFTSNDLTTSSNMEVRNAQVFGESWEIGQCASPNETIKPCEVHQSKFPYAKKECSVLYSDVFAPCRNVIDVTSFVKNCHTDTCNCNLGGDCECLCTSIAAYAHKCCQQGAVIHWRSPSLCPYDCDYYNQGLGEGPYILASYGQNDTVIGVNVTSKNIFPLPRSSVSGNVYFNFMLTPGLFKDKILSPSLVSLESAERPNYFLYVHEDESISLEQWEASSLFRRRATFFHHQGLWIPGYSAFELHSKKGFFIILRASSVKVSKFDDSEEFKRSSSFNIEELHTAVPYRRMCEWRYEPCTSPCVKTCSDPEGVACKFLPPVEGCLPYCPKDMILDEVTLKCVYPEDCIPVKATEASTTAKPMRTRPTILSPHTVDTAQTFPHMPPALVTEVVETTYINLTTQMATERVVTFGGQTTEKIVTDLHSATLLPVPEHSSVGSYITTTPSVLLAPISPTALPTTKEATAVTAKVTPYTTNPIFFISSLTATTAEPLLSAFPLIFTSPIPLKSAASAAGQEFASAKTPTSILVSGGPSTIKSEVLVAGTPQPSLSTERTSRSSLFSGSPLTETLTVTSRTRSTMTEPAIHLTHLPVLTTTQIPLSASRFTAFSSSPPYSIPVSGSMTTRPDSEVLLPTPLSSPEALITPSEHTVPLTTKHFSTTTPSSAASPSPTTMRSSLSPQVTQAMSTLVSPPVTSQMSKATGEVTIISKSFHIGPSTASLPDVPQTSQSLETKTVSTESKHALHIGSSPVPTVSVSSLEFAGTRALPSRTPLLPTSILYDTTQMTPKTSMHSVGPHTGLKTDSTVKSVGSFTTSAVLPGHLSAFTSSSTLLTVLPKTSSVSASYSESSLVIPTIGITSAVMPASTPIQMPVGEHPTSTSPGSYPAASPSALSTLSPTISTINASSLPPLEASDMPMLSLGTRSSSSVDGRTLSSLPSAISTQSSEPAFTMGAFWNMTSTPTNVTEKYTLSPRASLLPSSAGTIVPSKTALVTELYPIGFEHHTATTSFPIPTTSQTLTHTPNFTLFTPKPSTEAFRTIPIKMDEGTTSGWIELGATQNVTAYASESNQTSEIQEKVTKYTSTEESSLLPTQMTLAISESRRASVKPVSLSDDLIDVTLSDWSRAPPPKSIRPYYSEAEPEEMRTTSLQNVTIADSTHLTAEQLGAQTSKAEMEMVTTDGAEYASFGTMIHTLISATSAECTPRYLDPVDRCSQYVCINMGWMLYNLSKNCHKTVEKPDCGFRGMPVQVNSDSCCPEWECPCQCSVLSELSIITFDGNNVALYKVASYILVKLPTEIIVAHIERCPTNQSANSIRRLVPPGSASGLCFKKLNVTTPSHIVLINRLERKVVVDSMIQPLPFSKHGLCIQDTGAMYVVNTPAGINIKWAHVTGIIDIQYGFHSNTSTKTEGLCGVCNGDPGDDLKMQNRTIITNVDEIEAFIKSWEIEKSVDLTTRRPVRNCTEDNCTYCMELLHRWAFAPCHKKVSPQDFCEKMWINNTYFWNYECDALSAYVALCNKHNICIKWRTPDYCSLRCPDGKEYQPCVQPCAAKTCLNKWFYEESPCSYLREDCVCKNGTILHRTDSDLCIPEEKCACTDNAGHPRSAGEVWNGSKKGCCMYMCVENGSIIAVEPECNKEAPPICQREGEVIINVIEEGACCPKKVCECNMTLCDPLTPTCRSVEKLVVVYDPLSCCPKYRCECDPSACPNASRPECREDQFLVEAKQEDPCCFSYLCVCESCIEPIPLCNEGEILTVDLSSTHYCCPRYHCVCDENHCHLPLLNCSADMKLVKNRIAGQCCPDWNCECDCESATIPSCKVGEVQRIDGNVSSTCGCSQYTCEKDNVCVFQEVTILSPGQSMIQYLDEDHCYIARCSQEKDPSTGFHAMDLIVVNCSQKCEAHQVYVPSPGQHACCGSCINVSCIFYSGNGTSVIYEEGSTWDSNCTKYECTKTAGGAIVLGSSVVCPPFNETECTKNGGTIETYNDGCCRTCKRDEKICQKVTVRTTIRKHDCISRSPNVKSVSTTQLKAQNVTILLEEGKKYDVMVQSLKNGKILHAKSFKTRGISDIVKTHVTSTSALFSWNILANDFSVEISCNNISRMFKHNEVFYEWTDLRPATFYTFSFKFKQLHLDFVNASQKLDVHVETGPLHLLNVKATRVTSSEIVLQWDYPMSPCNASFHHYLISILESGTTKWEAISFGKSNTSAVIGNLKPYHQYQLQIQSVAEKGTLSCYDPMLIVTGVSPPMNVFIHPEDIGEDHVIIYWKLPQEGQESYIQARPSAVEDKIMVFLVNNTESFKIELLISGMTYEIGVATVTNGNKSDLITIQCTLKPKPVQIVIPYEVQSHSVVLFVQMPAVGVFDGLHVMSKRGPNATTTLSTDGKVTIENLIPGTEYDFFVSTTSGSMLSSVYHLPAIRTCLAVPLNVREGRVTDISIQIIWDRADGNFQQYEVTCINHAGIFMVQKVTKELAEFSSLIPGSLYNFTVKTEKEGYKDSLPVSIQIETEPMKICGLTLTLVNTSSATLTWNPKKTNFTHYKASVSNSTFTKEYTILGTQTHYTITDLTAGGIYNFTLQRVKGSVESPVAFTEITAAPEKPQKLTVFNVSAHSFSLHWRLPHGYVERFHVVLTPPHGFVSIRDVGGGEYQADISSTTPGTLYNVTVSSVTSSVYSSPVSKTVTTNVTNPGPPVFLAGERVGSAGILLSWNTPPHPNGRIISYIVKYKEVCPWMQNTYTQVTTKPDSLEVLLTNLNPGTTYEIQVAAENSAGIGVFSDPFLFQTAESAPGKVVNLTVEAFNYSAVNLIWFLPRQPNGKITSFKISVKHARSGIVVKDVSVKVEDLLSGRLPECNDNSESFLWSTTTPSTTPSKTTMLTPSTVAPSKMISVWNEPISFVVTNLRPYTTYLFEVSAVTTEAGYIDSAIVRTPESVPEDPPQNFVKVNITGKSFSVSWEPPTIVTGKFSYRVELYGPLGHILDNSTKDLKFTFTNLIPFTTYDAFVAAETSAGVGPKSNLTVFTPAGVPGPVFDLHMAEVSATFVRIGWKKPQQPNGIITQYRVKVSLEDTGETLEDTILKEKIKDFIEALDPDVLNENTAPSFTWSEVETVTGSYEGSAEMFPTVHNFSPVIFTSMSEDNLPILTRAAELHPDSAEQLSYLVNGLQPFTKYAIEVSAFTIIGEGPPALLIARTSEQVPSSVENINYKNISSSSVLLYWDIPINPNGKITHYTVYAMELDTHRAFHMTTSNNSILITGLRKYANYKMRVAASTTIGESALSEDNDIFVRTPEDEPGSPPQHVEILEVTATEISLRWSPPEKPNGIITHYEVMYDDASALILRNTTATNLLLNGLKPYTLYNISVRAFTRLGHGNQSSPLLSVRTADTVPEFPPQNVTYKNISSSEIELSFLPPSVPNGIIETYTVYLRETDGTDERTINTTHLSLTISGLKIYTRYIVEVSSSTVKGEGPRSAPLHMLTDEDAPSSPPRLLTVKQLSGVIVKLSWQPPLEPNGIILYYTVYVWNIISRRSINVTETSLDITDLENKMEYSVYVTASTRFGDGNIKSDMISFITSEGAPSDPPKNVWYKNLTSSSVRIFWDPPQKPNGVIQFYSIYYKNDSDTYMQNFTSYAIDSGVENATLSTVLSNLAKWSHYTLWLSASTAFGNGNQTSEIIHLYTDQDVPDGPVEQLAYQNISSTAVNISWMPPAQPNGMVFYKVSLTMQDAQTDHEILSLILNDTNVVLRKLEKYTSYLLKITPATENGVSEMHTASLHIRTEEDVPESAPIMTSYKNLSSTSVMLSWDPPARANGIIISYVLKLHGLDRNDSFTTSNNSVVLEDLSPFVLYSFYVSARTGKGLGPSTVLMFFTDESVPLAPPENLTIANYTSNSVWLKWNPSPQPNGVIQRYVFNILDNCSQTTFYQNISGSHNEANILGLEPFNTYFISVSAFTKVGNGNQFSNLVQLTTMESAPDIVQNIQCTATSWQSVLVQWDPPLKTNGIITHYIITFGKNSTILSSDNETVHTFRDLLSNTSYQFKIQAVTAAGDGKEQLCNASTFPETAPSAPRDISFSSIQSTSVTLRWRMPVTIFGYFQNYKITAQLRSIHCNNWEAAECIEYEQEQYSYTVGTLSEETVYGLKKFRWYRFRVSASTNAGFGTSSPWISTQTLPGFPDAPPENVTVVVTSPYSINISWSEPVIITGPTFYLIDITSVDTDDYKASFVKTNDEDKNLDVSGLRAFTRYSVVVTAFTGDIHAAHIEGKSSPAVIVSTFEAVPRDPLNNITFQKIPDEVTKFQVTFISPSEHSGNIQVYQAMVYKEDDPTVFQIYNLSVIDRTNKSVTALIEGLKGGHTYNISVYAINGAGAGPKIQLKITTDIKEPPRPSKKPVPVYDTSGMLVTATTITIRMPVCYYNDDHGPIKKIQILVAEAGAQHDGNVTKWYDAYFRKPRPYFVNEGFPNPPCTEGNEGLSSKDDVYVIGADSTCMIPGSEEKICNGPLKPRRQYLFKFRATNIKGQFTDSDYSDPIKTLGDGLSERAVEIILAVTLCILSVILLVAAIYAFARIRQKQKEGGTYSPRDAEIIDTKFKLDQLITVADLEMKDERFTRLLSYRKSIKPIGKKCFLQHVEELCTNNNLKFQEEFLELPKFLPDLASADADLPWNRSKNRFPNIKPYNNNRVKLMPDASIPGSDYINASYVSGYLCPNEFIATQGPLPGTVGDFWRMVWETRAKTLVMLTQCFEKGRIRCHQYWPEDNIPVTVFGDIVITKLVEDIQIDWTIRDLKIERHGDCMMVRQCNFTAWPEHGVPETTASLVHFVKLIRASRAHDSTPIVVHCSAGVGRTGVYIALDHLTQHINDHDFVDIYGLVAELRSERMCMVQNLAQYIFLHQCVLDLLTIKRSSQPVCFVNYSVLQKMDSFDAMEGDVELEWEETTM</sequence>
<evidence type="ECO:0000256" key="5">
    <source>
        <dbReference type="ARBA" id="ARBA00012903"/>
    </source>
</evidence>
<evidence type="ECO:0000256" key="2">
    <source>
        <dbReference type="ARBA" id="ARBA00004645"/>
    </source>
</evidence>
<keyword evidence="10" id="KW-0732">Signal</keyword>
<dbReference type="GO" id="GO:0009925">
    <property type="term" value="C:basal plasma membrane"/>
    <property type="evidence" value="ECO:0007669"/>
    <property type="project" value="UniProtKB-SubCell"/>
</dbReference>
<feature type="domain" description="Fibronectin type-III" evidence="37">
    <location>
        <begin position="3859"/>
        <end position="3938"/>
    </location>
</feature>
<feature type="region of interest" description="Disordered" evidence="35">
    <location>
        <begin position="1217"/>
        <end position="1236"/>
    </location>
</feature>
<keyword evidence="16" id="KW-0443">Lipid metabolism</keyword>
<evidence type="ECO:0000256" key="14">
    <source>
        <dbReference type="ARBA" id="ARBA00022980"/>
    </source>
</evidence>
<evidence type="ECO:0000256" key="27">
    <source>
        <dbReference type="ARBA" id="ARBA00043760"/>
    </source>
</evidence>
<feature type="domain" description="VWFD" evidence="39">
    <location>
        <begin position="425"/>
        <end position="687"/>
    </location>
</feature>
<dbReference type="SUPFAM" id="SSF54211">
    <property type="entry name" value="Ribosomal protein S5 domain 2-like"/>
    <property type="match status" value="1"/>
</dbReference>
<dbReference type="FunFam" id="2.60.40.10:FF:001431">
    <property type="entry name" value="phosphatidylinositol phosphatase PTPRQ isoform X1"/>
    <property type="match status" value="1"/>
</dbReference>
<evidence type="ECO:0000259" key="39">
    <source>
        <dbReference type="SMART" id="SM00216"/>
    </source>
</evidence>
<comment type="similarity">
    <text evidence="3 34">Belongs to the universal ribosomal protein uS9 family.</text>
</comment>
<keyword evidence="17 36" id="KW-0472">Membrane</keyword>
<evidence type="ECO:0000256" key="3">
    <source>
        <dbReference type="ARBA" id="ARBA00005251"/>
    </source>
</evidence>
<dbReference type="SMART" id="SM00060">
    <property type="entry name" value="FN3"/>
    <property type="match status" value="22"/>
</dbReference>
<dbReference type="FunFam" id="2.60.40.10:FF:001217">
    <property type="entry name" value="phosphatidylinositol phosphatase PTPRQ isoform X2"/>
    <property type="match status" value="1"/>
</dbReference>
<dbReference type="InterPro" id="IPR014853">
    <property type="entry name" value="VWF/SSPO/ZAN-like_Cys-rich_dom"/>
</dbReference>
<dbReference type="GO" id="GO:0016324">
    <property type="term" value="C:apical plasma membrane"/>
    <property type="evidence" value="ECO:0007669"/>
    <property type="project" value="UniProtKB-SubCell"/>
</dbReference>
<evidence type="ECO:0000256" key="34">
    <source>
        <dbReference type="RuleBase" id="RU003815"/>
    </source>
</evidence>
<keyword evidence="22" id="KW-0966">Cell projection</keyword>
<dbReference type="EMBL" id="OX395135">
    <property type="protein sequence ID" value="CAI5785662.1"/>
    <property type="molecule type" value="Genomic_DNA"/>
</dbReference>
<evidence type="ECO:0000256" key="10">
    <source>
        <dbReference type="ARBA" id="ARBA00022729"/>
    </source>
</evidence>
<dbReference type="InterPro" id="IPR036116">
    <property type="entry name" value="FN3_sf"/>
</dbReference>
<feature type="domain" description="VWF/SSPO/Zonadhesin-like cysteine-rich" evidence="41">
    <location>
        <begin position="2132"/>
        <end position="2202"/>
    </location>
</feature>
<comment type="catalytic activity">
    <reaction evidence="24">
        <text>a 1,2-diacyl-sn-glycero-3-phospho-(1D-myo-inositol-3,4,5-trisphosphate) + H2O = a 1,2-diacyl-sn-glycero-3-phospho-(1D-myo-inositol-3,4-bisphosphate) + phosphate</text>
        <dbReference type="Rhea" id="RHEA:25528"/>
        <dbReference type="ChEBI" id="CHEBI:15377"/>
        <dbReference type="ChEBI" id="CHEBI:43474"/>
        <dbReference type="ChEBI" id="CHEBI:57658"/>
        <dbReference type="ChEBI" id="CHEBI:57836"/>
        <dbReference type="EC" id="3.1.3.86"/>
    </reaction>
    <physiologicalReaction direction="left-to-right" evidence="24">
        <dbReference type="Rhea" id="RHEA:25529"/>
    </physiologicalReaction>
</comment>
<dbReference type="Gene3D" id="3.90.190.10">
    <property type="entry name" value="Protein tyrosine phosphatase superfamily"/>
    <property type="match status" value="1"/>
</dbReference>
<evidence type="ECO:0000256" key="4">
    <source>
        <dbReference type="ARBA" id="ARBA00010504"/>
    </source>
</evidence>
<dbReference type="CDD" id="cd00063">
    <property type="entry name" value="FN3"/>
    <property type="match status" value="18"/>
</dbReference>
<evidence type="ECO:0000256" key="30">
    <source>
        <dbReference type="ARBA" id="ARBA00060472"/>
    </source>
</evidence>
<feature type="domain" description="Fibronectin type-III" evidence="37">
    <location>
        <begin position="3001"/>
        <end position="3076"/>
    </location>
</feature>
<dbReference type="SMART" id="SM00832">
    <property type="entry name" value="C8"/>
    <property type="match status" value="4"/>
</dbReference>
<evidence type="ECO:0000256" key="25">
    <source>
        <dbReference type="ARBA" id="ARBA00035259"/>
    </source>
</evidence>
<keyword evidence="23 34" id="KW-0687">Ribonucleoprotein</keyword>
<dbReference type="GO" id="GO:0006412">
    <property type="term" value="P:translation"/>
    <property type="evidence" value="ECO:0007669"/>
    <property type="project" value="InterPro"/>
</dbReference>
<dbReference type="InterPro" id="IPR013783">
    <property type="entry name" value="Ig-like_fold"/>
</dbReference>
<dbReference type="PRINTS" id="PR00700">
    <property type="entry name" value="PRTYPHPHTASE"/>
</dbReference>
<evidence type="ECO:0000259" key="41">
    <source>
        <dbReference type="SMART" id="SM00832"/>
    </source>
</evidence>
<evidence type="ECO:0000259" key="38">
    <source>
        <dbReference type="SMART" id="SM00194"/>
    </source>
</evidence>
<dbReference type="InterPro" id="IPR003595">
    <property type="entry name" value="Tyr_Pase_cat"/>
</dbReference>
<dbReference type="SMART" id="SM00404">
    <property type="entry name" value="PTPc_motif"/>
    <property type="match status" value="1"/>
</dbReference>
<comment type="subunit">
    <text evidence="31">Interacts with TPRN. TPRN, CLIC5 and PTPQR form concentric rings at the base of stereocilia and may form a complex.</text>
</comment>
<dbReference type="SMART" id="SM00194">
    <property type="entry name" value="PTPc"/>
    <property type="match status" value="1"/>
</dbReference>
<feature type="domain" description="Fibronectin type-III" evidence="37">
    <location>
        <begin position="3088"/>
        <end position="3164"/>
    </location>
</feature>
<evidence type="ECO:0000256" key="9">
    <source>
        <dbReference type="ARBA" id="ARBA00022692"/>
    </source>
</evidence>
<proteinExistence type="inferred from homology"/>
<feature type="domain" description="Fibronectin type-III" evidence="37">
    <location>
        <begin position="4145"/>
        <end position="4222"/>
    </location>
</feature>
<dbReference type="Proteomes" id="UP001178461">
    <property type="component" value="Chromosome 10"/>
</dbReference>
<feature type="domain" description="Fibronectin type-III" evidence="37">
    <location>
        <begin position="2913"/>
        <end position="2990"/>
    </location>
</feature>
<dbReference type="EC" id="3.1.3.86" evidence="6"/>
<keyword evidence="20" id="KW-0325">Glycoprotein</keyword>
<dbReference type="InterPro" id="IPR020568">
    <property type="entry name" value="Ribosomal_Su5_D2-typ_SF"/>
</dbReference>
<dbReference type="PANTHER" id="PTHR46957:SF1">
    <property type="entry name" value="PHOSPHATIDYLINOSITOL PHOSPHATASE PTPRQ"/>
    <property type="match status" value="1"/>
</dbReference>
<dbReference type="FunFam" id="2.60.40.10:FF:001645">
    <property type="entry name" value="Protein tyrosine phosphatase, receptor type Q"/>
    <property type="match status" value="1"/>
</dbReference>
<dbReference type="CDD" id="cd14616">
    <property type="entry name" value="R-PTPc-Q"/>
    <property type="match status" value="1"/>
</dbReference>
<evidence type="ECO:0000256" key="18">
    <source>
        <dbReference type="ARBA" id="ARBA00023157"/>
    </source>
</evidence>
<dbReference type="InterPro" id="IPR000242">
    <property type="entry name" value="PTP_cat"/>
</dbReference>
<dbReference type="CDD" id="cd19941">
    <property type="entry name" value="TIL"/>
    <property type="match status" value="1"/>
</dbReference>
<dbReference type="FunFam" id="2.60.40.10:FF:001147">
    <property type="entry name" value="phosphatidylinositol phosphatase PTPRQ isoform X3"/>
    <property type="match status" value="1"/>
</dbReference>
<feature type="domain" description="Fibronectin type-III" evidence="37">
    <location>
        <begin position="4533"/>
        <end position="4615"/>
    </location>
</feature>
<evidence type="ECO:0000256" key="23">
    <source>
        <dbReference type="ARBA" id="ARBA00023274"/>
    </source>
</evidence>
<dbReference type="InterPro" id="IPR003961">
    <property type="entry name" value="FN3_dom"/>
</dbReference>
<keyword evidence="21" id="KW-1208">Phospholipid metabolism</keyword>
<dbReference type="Pfam" id="PF25960">
    <property type="entry name" value="Fn1-VW_OTOGL"/>
    <property type="match status" value="1"/>
</dbReference>